<dbReference type="Gene3D" id="3.30.300.30">
    <property type="match status" value="1"/>
</dbReference>
<accession>A0A453S085</accession>
<dbReference type="PANTHER" id="PTHR43201">
    <property type="entry name" value="ACYL-COA SYNTHETASE"/>
    <property type="match status" value="1"/>
</dbReference>
<dbReference type="SUPFAM" id="SSF56801">
    <property type="entry name" value="Acetyl-CoA synthetase-like"/>
    <property type="match status" value="1"/>
</dbReference>
<keyword evidence="3" id="KW-1185">Reference proteome</keyword>
<sequence length="115" mass="13094">KYLQVELVLSQHSGVATAVVFGVPDSRLGEKIVACLSIRDDWRWVDATAEHQGEGNEVSAHILQEYCRIKNLSRFKVPRLYHHWSRPFPVTTTGKIKREELKAKVLACMQPHSSL</sequence>
<reference evidence="3" key="2">
    <citation type="journal article" date="2017" name="Nat. Plants">
        <title>The Aegilops tauschii genome reveals multiple impacts of transposons.</title>
        <authorList>
            <person name="Zhao G."/>
            <person name="Zou C."/>
            <person name="Li K."/>
            <person name="Wang K."/>
            <person name="Li T."/>
            <person name="Gao L."/>
            <person name="Zhang X."/>
            <person name="Wang H."/>
            <person name="Yang Z."/>
            <person name="Liu X."/>
            <person name="Jiang W."/>
            <person name="Mao L."/>
            <person name="Kong X."/>
            <person name="Jiao Y."/>
            <person name="Jia J."/>
        </authorList>
    </citation>
    <scope>NUCLEOTIDE SEQUENCE [LARGE SCALE GENOMIC DNA]</scope>
    <source>
        <strain evidence="3">cv. AL8/78</strain>
    </source>
</reference>
<protein>
    <recommendedName>
        <fullName evidence="1">AMP-binding enzyme C-terminal domain-containing protein</fullName>
    </recommendedName>
</protein>
<reference evidence="2" key="4">
    <citation type="submission" date="2019-03" db="UniProtKB">
        <authorList>
            <consortium name="EnsemblPlants"/>
        </authorList>
    </citation>
    <scope>IDENTIFICATION</scope>
</reference>
<organism evidence="2 3">
    <name type="scientific">Aegilops tauschii subsp. strangulata</name>
    <name type="common">Goatgrass</name>
    <dbReference type="NCBI Taxonomy" id="200361"/>
    <lineage>
        <taxon>Eukaryota</taxon>
        <taxon>Viridiplantae</taxon>
        <taxon>Streptophyta</taxon>
        <taxon>Embryophyta</taxon>
        <taxon>Tracheophyta</taxon>
        <taxon>Spermatophyta</taxon>
        <taxon>Magnoliopsida</taxon>
        <taxon>Liliopsida</taxon>
        <taxon>Poales</taxon>
        <taxon>Poaceae</taxon>
        <taxon>BOP clade</taxon>
        <taxon>Pooideae</taxon>
        <taxon>Triticodae</taxon>
        <taxon>Triticeae</taxon>
        <taxon>Triticinae</taxon>
        <taxon>Aegilops</taxon>
    </lineage>
</organism>
<evidence type="ECO:0000313" key="2">
    <source>
        <dbReference type="EnsemblPlants" id="AET7Gv20772200.20"/>
    </source>
</evidence>
<reference evidence="2" key="3">
    <citation type="journal article" date="2017" name="Nature">
        <title>Genome sequence of the progenitor of the wheat D genome Aegilops tauschii.</title>
        <authorList>
            <person name="Luo M.C."/>
            <person name="Gu Y.Q."/>
            <person name="Puiu D."/>
            <person name="Wang H."/>
            <person name="Twardziok S.O."/>
            <person name="Deal K.R."/>
            <person name="Huo N."/>
            <person name="Zhu T."/>
            <person name="Wang L."/>
            <person name="Wang Y."/>
            <person name="McGuire P.E."/>
            <person name="Liu S."/>
            <person name="Long H."/>
            <person name="Ramasamy R.K."/>
            <person name="Rodriguez J.C."/>
            <person name="Van S.L."/>
            <person name="Yuan L."/>
            <person name="Wang Z."/>
            <person name="Xia Z."/>
            <person name="Xiao L."/>
            <person name="Anderson O.D."/>
            <person name="Ouyang S."/>
            <person name="Liang Y."/>
            <person name="Zimin A.V."/>
            <person name="Pertea G."/>
            <person name="Qi P."/>
            <person name="Bennetzen J.L."/>
            <person name="Dai X."/>
            <person name="Dawson M.W."/>
            <person name="Muller H.G."/>
            <person name="Kugler K."/>
            <person name="Rivarola-Duarte L."/>
            <person name="Spannagl M."/>
            <person name="Mayer K.F.X."/>
            <person name="Lu F.H."/>
            <person name="Bevan M.W."/>
            <person name="Leroy P."/>
            <person name="Li P."/>
            <person name="You F.M."/>
            <person name="Sun Q."/>
            <person name="Liu Z."/>
            <person name="Lyons E."/>
            <person name="Wicker T."/>
            <person name="Salzberg S.L."/>
            <person name="Devos K.M."/>
            <person name="Dvorak J."/>
        </authorList>
    </citation>
    <scope>NUCLEOTIDE SEQUENCE [LARGE SCALE GENOMIC DNA]</scope>
    <source>
        <strain evidence="2">cv. AL8/78</strain>
    </source>
</reference>
<dbReference type="Gramene" id="AET7Gv20772200.20">
    <property type="protein sequence ID" value="AET7Gv20772200.20"/>
    <property type="gene ID" value="AET7Gv20772200"/>
</dbReference>
<dbReference type="Pfam" id="PF13193">
    <property type="entry name" value="AMP-binding_C"/>
    <property type="match status" value="1"/>
</dbReference>
<evidence type="ECO:0000259" key="1">
    <source>
        <dbReference type="Pfam" id="PF13193"/>
    </source>
</evidence>
<dbReference type="PANTHER" id="PTHR43201:SF32">
    <property type="entry name" value="2-SUCCINYLBENZOATE--COA LIGASE, CHLOROPLASTIC_PEROXISOMAL"/>
    <property type="match status" value="1"/>
</dbReference>
<dbReference type="AlphaFoldDB" id="A0A453S085"/>
<proteinExistence type="predicted"/>
<dbReference type="InterPro" id="IPR025110">
    <property type="entry name" value="AMP-bd_C"/>
</dbReference>
<feature type="domain" description="AMP-binding enzyme C-terminal" evidence="1">
    <location>
        <begin position="5"/>
        <end position="95"/>
    </location>
</feature>
<reference evidence="3" key="1">
    <citation type="journal article" date="2014" name="Science">
        <title>Ancient hybridizations among the ancestral genomes of bread wheat.</title>
        <authorList>
            <consortium name="International Wheat Genome Sequencing Consortium,"/>
            <person name="Marcussen T."/>
            <person name="Sandve S.R."/>
            <person name="Heier L."/>
            <person name="Spannagl M."/>
            <person name="Pfeifer M."/>
            <person name="Jakobsen K.S."/>
            <person name="Wulff B.B."/>
            <person name="Steuernagel B."/>
            <person name="Mayer K.F."/>
            <person name="Olsen O.A."/>
        </authorList>
    </citation>
    <scope>NUCLEOTIDE SEQUENCE [LARGE SCALE GENOMIC DNA]</scope>
    <source>
        <strain evidence="3">cv. AL8/78</strain>
    </source>
</reference>
<dbReference type="GO" id="GO:0031956">
    <property type="term" value="F:medium-chain fatty acid-CoA ligase activity"/>
    <property type="evidence" value="ECO:0007669"/>
    <property type="project" value="TreeGrafter"/>
</dbReference>
<dbReference type="EnsemblPlants" id="AET7Gv20772200.20">
    <property type="protein sequence ID" value="AET7Gv20772200.20"/>
    <property type="gene ID" value="AET7Gv20772200"/>
</dbReference>
<name>A0A453S085_AEGTS</name>
<reference evidence="2" key="5">
    <citation type="journal article" date="2021" name="G3 (Bethesda)">
        <title>Aegilops tauschii genome assembly Aet v5.0 features greater sequence contiguity and improved annotation.</title>
        <authorList>
            <person name="Wang L."/>
            <person name="Zhu T."/>
            <person name="Rodriguez J.C."/>
            <person name="Deal K.R."/>
            <person name="Dubcovsky J."/>
            <person name="McGuire P.E."/>
            <person name="Lux T."/>
            <person name="Spannagl M."/>
            <person name="Mayer K.F.X."/>
            <person name="Baldrich P."/>
            <person name="Meyers B.C."/>
            <person name="Huo N."/>
            <person name="Gu Y.Q."/>
            <person name="Zhou H."/>
            <person name="Devos K.M."/>
            <person name="Bennetzen J.L."/>
            <person name="Unver T."/>
            <person name="Budak H."/>
            <person name="Gulick P.J."/>
            <person name="Galiba G."/>
            <person name="Kalapos B."/>
            <person name="Nelson D.R."/>
            <person name="Li P."/>
            <person name="You F.M."/>
            <person name="Luo M.C."/>
            <person name="Dvorak J."/>
        </authorList>
    </citation>
    <scope>NUCLEOTIDE SEQUENCE [LARGE SCALE GENOMIC DNA]</scope>
    <source>
        <strain evidence="2">cv. AL8/78</strain>
    </source>
</reference>
<dbReference type="InterPro" id="IPR045851">
    <property type="entry name" value="AMP-bd_C_sf"/>
</dbReference>
<evidence type="ECO:0000313" key="3">
    <source>
        <dbReference type="Proteomes" id="UP000015105"/>
    </source>
</evidence>
<dbReference type="Proteomes" id="UP000015105">
    <property type="component" value="Chromosome 7D"/>
</dbReference>
<dbReference type="GO" id="GO:0006631">
    <property type="term" value="P:fatty acid metabolic process"/>
    <property type="evidence" value="ECO:0007669"/>
    <property type="project" value="TreeGrafter"/>
</dbReference>